<accession>A0A9P4J6X6</accession>
<evidence type="ECO:0000256" key="1">
    <source>
        <dbReference type="SAM" id="MobiDB-lite"/>
    </source>
</evidence>
<dbReference type="AlphaFoldDB" id="A0A9P4J6X6"/>
<feature type="region of interest" description="Disordered" evidence="1">
    <location>
        <begin position="1"/>
        <end position="37"/>
    </location>
</feature>
<name>A0A9P4J6X6_9PEZI</name>
<comment type="caution">
    <text evidence="2">The sequence shown here is derived from an EMBL/GenBank/DDBJ whole genome shotgun (WGS) entry which is preliminary data.</text>
</comment>
<evidence type="ECO:0000313" key="2">
    <source>
        <dbReference type="EMBL" id="KAF2154315.1"/>
    </source>
</evidence>
<proteinExistence type="predicted"/>
<organism evidence="2 3">
    <name type="scientific">Myriangium duriaei CBS 260.36</name>
    <dbReference type="NCBI Taxonomy" id="1168546"/>
    <lineage>
        <taxon>Eukaryota</taxon>
        <taxon>Fungi</taxon>
        <taxon>Dikarya</taxon>
        <taxon>Ascomycota</taxon>
        <taxon>Pezizomycotina</taxon>
        <taxon>Dothideomycetes</taxon>
        <taxon>Dothideomycetidae</taxon>
        <taxon>Myriangiales</taxon>
        <taxon>Myriangiaceae</taxon>
        <taxon>Myriangium</taxon>
    </lineage>
</organism>
<keyword evidence="3" id="KW-1185">Reference proteome</keyword>
<dbReference type="EMBL" id="ML996084">
    <property type="protein sequence ID" value="KAF2154315.1"/>
    <property type="molecule type" value="Genomic_DNA"/>
</dbReference>
<evidence type="ECO:0000313" key="3">
    <source>
        <dbReference type="Proteomes" id="UP000799439"/>
    </source>
</evidence>
<protein>
    <submittedName>
        <fullName evidence="2">Uncharacterized protein</fullName>
    </submittedName>
</protein>
<feature type="compositionally biased region" description="Basic and acidic residues" evidence="1">
    <location>
        <begin position="25"/>
        <end position="37"/>
    </location>
</feature>
<dbReference type="Proteomes" id="UP000799439">
    <property type="component" value="Unassembled WGS sequence"/>
</dbReference>
<sequence>MKIQPGRANKRPRTDETSGEAMDLANKHSELELENKRLKSQLRDTRVQLKKLRNQLQDARDEVKELTAKSRDQREQIICLKQEISAERDAPDYPTDYELGQDFQSLNSSIQAWAFGAMRDSKRGMFTRPEQN</sequence>
<reference evidence="2" key="1">
    <citation type="journal article" date="2020" name="Stud. Mycol.">
        <title>101 Dothideomycetes genomes: a test case for predicting lifestyles and emergence of pathogens.</title>
        <authorList>
            <person name="Haridas S."/>
            <person name="Albert R."/>
            <person name="Binder M."/>
            <person name="Bloem J."/>
            <person name="Labutti K."/>
            <person name="Salamov A."/>
            <person name="Andreopoulos B."/>
            <person name="Baker S."/>
            <person name="Barry K."/>
            <person name="Bills G."/>
            <person name="Bluhm B."/>
            <person name="Cannon C."/>
            <person name="Castanera R."/>
            <person name="Culley D."/>
            <person name="Daum C."/>
            <person name="Ezra D."/>
            <person name="Gonzalez J."/>
            <person name="Henrissat B."/>
            <person name="Kuo A."/>
            <person name="Liang C."/>
            <person name="Lipzen A."/>
            <person name="Lutzoni F."/>
            <person name="Magnuson J."/>
            <person name="Mondo S."/>
            <person name="Nolan M."/>
            <person name="Ohm R."/>
            <person name="Pangilinan J."/>
            <person name="Park H.-J."/>
            <person name="Ramirez L."/>
            <person name="Alfaro M."/>
            <person name="Sun H."/>
            <person name="Tritt A."/>
            <person name="Yoshinaga Y."/>
            <person name="Zwiers L.-H."/>
            <person name="Turgeon B."/>
            <person name="Goodwin S."/>
            <person name="Spatafora J."/>
            <person name="Crous P."/>
            <person name="Grigoriev I."/>
        </authorList>
    </citation>
    <scope>NUCLEOTIDE SEQUENCE</scope>
    <source>
        <strain evidence="2">CBS 260.36</strain>
    </source>
</reference>
<gene>
    <name evidence="2" type="ORF">K461DRAFT_126793</name>
</gene>